<evidence type="ECO:0000256" key="1">
    <source>
        <dbReference type="ARBA" id="ARBA00001913"/>
    </source>
</evidence>
<feature type="signal peptide" evidence="8">
    <location>
        <begin position="1"/>
        <end position="16"/>
    </location>
</feature>
<gene>
    <name evidence="11" type="primary">LOC113204764</name>
</gene>
<evidence type="ECO:0000256" key="5">
    <source>
        <dbReference type="ARBA" id="ARBA00023180"/>
    </source>
</evidence>
<comment type="cofactor">
    <cofactor evidence="1">
        <name>Ca(2+)</name>
        <dbReference type="ChEBI" id="CHEBI:29108"/>
    </cofactor>
</comment>
<evidence type="ECO:0000256" key="2">
    <source>
        <dbReference type="ARBA" id="ARBA00022723"/>
    </source>
</evidence>
<keyword evidence="2" id="KW-0479">Metal-binding</keyword>
<protein>
    <submittedName>
        <fullName evidence="11">Uncharacterized protein LOC113204764</fullName>
    </submittedName>
</protein>
<sequence length="742" mass="80010">MASLVVLVAAFGAAAAASDGWTPIIPEGAAPGPGRLSLDLHRPGHGLAVEPGLPGSLASSLSSLSSSLGGSSYHSHVDHVGSGRPHAQVHYRPSPPRHHGPPPSLPSALPDFAHNDHGDTCALYKASMTQDLYFQYIQYKVHMPDLKEFTLCMWHKFNNHSSDHPLFSYAIRDQPRAILSWITATDRSTYFSMSVDGHKLFRLNYPLRLNRWYHSCQSWNGRTGEWQVWVNAERVGRGFHNLLVNHVIKGGGVAITGQEQRQFGGGFLEGEGAPKGAGGMLGEITQLQLYSVALTAGKAYRDHKHHHGNYNAPADQPRATTTTTPAPMPETSTVNPYAPFIMNGQLTPQLPIFELSAFRKNIPMPPMDDAQAAQATQVQPSGLAATAGAMLDLSQLLSPVSYLHMSPNPGGASGPAGGVRIPLLTHPRPGLDLDPQQHYLFKRDDNNKEPTKDAAEDDDEREKKQGKRDTAAAVDAAETDAAEAEEKQEKVAAKVKRSADNKPDAEEKAAEEAMAQAAEVEPQRLAGKVSKRESKRAKVSRKPAEAAVETEAAVVPGTDGDDVKPSAQSKRELSPEEEVDSEAGSEASDTKQKRQTISLHGGPLDLGADIDTSLLTQGLSGLLPHGELLGPGGPPPSPVTYVEYHGNNHQQLLQLGHNMPPQMLQQLQQQQQQQQQPQGPPPPPLKRENEPAEGEVMAVMAMCSGCAPDPFAKVNVISWAGTPKKLYSGVLYLPAKPVCRKF</sequence>
<dbReference type="Proteomes" id="UP000504606">
    <property type="component" value="Unplaced"/>
</dbReference>
<evidence type="ECO:0000256" key="7">
    <source>
        <dbReference type="SAM" id="MobiDB-lite"/>
    </source>
</evidence>
<feature type="compositionally biased region" description="Low complexity" evidence="7">
    <location>
        <begin position="312"/>
        <end position="329"/>
    </location>
</feature>
<dbReference type="InterPro" id="IPR051360">
    <property type="entry name" value="Neuronal_Pentraxin_Related"/>
</dbReference>
<dbReference type="PROSITE" id="PS51828">
    <property type="entry name" value="PTX_2"/>
    <property type="match status" value="1"/>
</dbReference>
<feature type="compositionally biased region" description="Basic and acidic residues" evidence="7">
    <location>
        <begin position="461"/>
        <end position="470"/>
    </location>
</feature>
<evidence type="ECO:0000256" key="6">
    <source>
        <dbReference type="PROSITE-ProRule" id="PRU01172"/>
    </source>
</evidence>
<organism evidence="10 11">
    <name type="scientific">Frankliniella occidentalis</name>
    <name type="common">Western flower thrips</name>
    <name type="synonym">Euthrips occidentalis</name>
    <dbReference type="NCBI Taxonomy" id="133901"/>
    <lineage>
        <taxon>Eukaryota</taxon>
        <taxon>Metazoa</taxon>
        <taxon>Ecdysozoa</taxon>
        <taxon>Arthropoda</taxon>
        <taxon>Hexapoda</taxon>
        <taxon>Insecta</taxon>
        <taxon>Pterygota</taxon>
        <taxon>Neoptera</taxon>
        <taxon>Paraneoptera</taxon>
        <taxon>Thysanoptera</taxon>
        <taxon>Terebrantia</taxon>
        <taxon>Thripoidea</taxon>
        <taxon>Thripidae</taxon>
        <taxon>Frankliniella</taxon>
    </lineage>
</organism>
<keyword evidence="8" id="KW-0732">Signal</keyword>
<dbReference type="RefSeq" id="XP_052130773.1">
    <property type="nucleotide sequence ID" value="XM_052274813.1"/>
</dbReference>
<feature type="compositionally biased region" description="Basic and acidic residues" evidence="7">
    <location>
        <begin position="484"/>
        <end position="511"/>
    </location>
</feature>
<dbReference type="OrthoDB" id="8793160at2759"/>
<dbReference type="PANTHER" id="PTHR19277:SF125">
    <property type="entry name" value="B6"/>
    <property type="match status" value="1"/>
</dbReference>
<evidence type="ECO:0000313" key="10">
    <source>
        <dbReference type="Proteomes" id="UP000504606"/>
    </source>
</evidence>
<dbReference type="SMART" id="SM00159">
    <property type="entry name" value="PTX"/>
    <property type="match status" value="1"/>
</dbReference>
<evidence type="ECO:0000259" key="9">
    <source>
        <dbReference type="PROSITE" id="PS51828"/>
    </source>
</evidence>
<feature type="compositionally biased region" description="Basic and acidic residues" evidence="7">
    <location>
        <begin position="441"/>
        <end position="454"/>
    </location>
</feature>
<feature type="compositionally biased region" description="Low complexity" evidence="7">
    <location>
        <begin position="664"/>
        <end position="677"/>
    </location>
</feature>
<dbReference type="PANTHER" id="PTHR19277">
    <property type="entry name" value="PENTRAXIN"/>
    <property type="match status" value="1"/>
</dbReference>
<feature type="compositionally biased region" description="Basic and acidic residues" evidence="7">
    <location>
        <begin position="561"/>
        <end position="574"/>
    </location>
</feature>
<keyword evidence="4" id="KW-1015">Disulfide bond</keyword>
<proteinExistence type="predicted"/>
<feature type="chain" id="PRO_5038844626" evidence="8">
    <location>
        <begin position="17"/>
        <end position="742"/>
    </location>
</feature>
<feature type="region of interest" description="Disordered" evidence="7">
    <location>
        <begin position="408"/>
        <end position="602"/>
    </location>
</feature>
<feature type="domain" description="Pentraxin (PTX)" evidence="9">
    <location>
        <begin position="117"/>
        <end position="333"/>
    </location>
</feature>
<comment type="caution">
    <text evidence="6">Lacks conserved residue(s) required for the propagation of feature annotation.</text>
</comment>
<evidence type="ECO:0000256" key="3">
    <source>
        <dbReference type="ARBA" id="ARBA00022837"/>
    </source>
</evidence>
<feature type="compositionally biased region" description="Low complexity" evidence="7">
    <location>
        <begin position="545"/>
        <end position="555"/>
    </location>
</feature>
<feature type="region of interest" description="Disordered" evidence="7">
    <location>
        <begin position="72"/>
        <end position="110"/>
    </location>
</feature>
<keyword evidence="3" id="KW-0106">Calcium</keyword>
<evidence type="ECO:0000313" key="11">
    <source>
        <dbReference type="RefSeq" id="XP_052130773.1"/>
    </source>
</evidence>
<dbReference type="AlphaFoldDB" id="A0A9C6X822"/>
<keyword evidence="5" id="KW-0325">Glycoprotein</keyword>
<dbReference type="InterPro" id="IPR001759">
    <property type="entry name" value="PTX_dom"/>
</dbReference>
<keyword evidence="10" id="KW-1185">Reference proteome</keyword>
<dbReference type="Pfam" id="PF00354">
    <property type="entry name" value="Pentaxin"/>
    <property type="match status" value="1"/>
</dbReference>
<name>A0A9C6X822_FRAOC</name>
<dbReference type="Gene3D" id="2.60.120.200">
    <property type="match status" value="1"/>
</dbReference>
<dbReference type="InterPro" id="IPR013320">
    <property type="entry name" value="ConA-like_dom_sf"/>
</dbReference>
<feature type="region of interest" description="Disordered" evidence="7">
    <location>
        <begin position="664"/>
        <end position="691"/>
    </location>
</feature>
<feature type="region of interest" description="Disordered" evidence="7">
    <location>
        <begin position="303"/>
        <end position="329"/>
    </location>
</feature>
<dbReference type="PRINTS" id="PR00895">
    <property type="entry name" value="PENTAXIN"/>
</dbReference>
<accession>A0A9C6X822</accession>
<dbReference type="KEGG" id="foc:113204764"/>
<evidence type="ECO:0000256" key="8">
    <source>
        <dbReference type="SAM" id="SignalP"/>
    </source>
</evidence>
<reference evidence="11" key="1">
    <citation type="submission" date="2025-08" db="UniProtKB">
        <authorList>
            <consortium name="RefSeq"/>
        </authorList>
    </citation>
    <scope>IDENTIFICATION</scope>
    <source>
        <tissue evidence="11">Whole organism</tissue>
    </source>
</reference>
<evidence type="ECO:0000256" key="4">
    <source>
        <dbReference type="ARBA" id="ARBA00023157"/>
    </source>
</evidence>
<dbReference type="SUPFAM" id="SSF49899">
    <property type="entry name" value="Concanavalin A-like lectins/glucanases"/>
    <property type="match status" value="1"/>
</dbReference>
<dbReference type="GO" id="GO:0046872">
    <property type="term" value="F:metal ion binding"/>
    <property type="evidence" value="ECO:0007669"/>
    <property type="project" value="UniProtKB-KW"/>
</dbReference>
<dbReference type="GeneID" id="113204764"/>